<dbReference type="Proteomes" id="UP001172673">
    <property type="component" value="Unassembled WGS sequence"/>
</dbReference>
<evidence type="ECO:0000313" key="1">
    <source>
        <dbReference type="EMBL" id="KAJ9610418.1"/>
    </source>
</evidence>
<dbReference type="EMBL" id="JAPDRK010000007">
    <property type="protein sequence ID" value="KAJ9610418.1"/>
    <property type="molecule type" value="Genomic_DNA"/>
</dbReference>
<evidence type="ECO:0000313" key="2">
    <source>
        <dbReference type="Proteomes" id="UP001172673"/>
    </source>
</evidence>
<accession>A0AA38XBI5</accession>
<dbReference type="AlphaFoldDB" id="A0AA38XBI5"/>
<organism evidence="1 2">
    <name type="scientific">Cladophialophora chaetospira</name>
    <dbReference type="NCBI Taxonomy" id="386627"/>
    <lineage>
        <taxon>Eukaryota</taxon>
        <taxon>Fungi</taxon>
        <taxon>Dikarya</taxon>
        <taxon>Ascomycota</taxon>
        <taxon>Pezizomycotina</taxon>
        <taxon>Eurotiomycetes</taxon>
        <taxon>Chaetothyriomycetidae</taxon>
        <taxon>Chaetothyriales</taxon>
        <taxon>Herpotrichiellaceae</taxon>
        <taxon>Cladophialophora</taxon>
    </lineage>
</organism>
<name>A0AA38XBI5_9EURO</name>
<dbReference type="Pfam" id="PF11951">
    <property type="entry name" value="Fungal_trans_2"/>
    <property type="match status" value="1"/>
</dbReference>
<protein>
    <submittedName>
        <fullName evidence="1">Uncharacterized protein</fullName>
    </submittedName>
</protein>
<sequence>MAVTDSTAFYLALANAAVFFNQITLGKGSEHSDFEESAKYVGICLSQITARLKRELNNISEGVVVTVLGFLCHDSTVGRWDRFAMHMNGLQNMLRLRGDFKRHDSIIAMFASCLNDSSLPQGVLSPPLQRLVLRLSHRSYAYAQIATALEASARLADCVNENAHNAEFWKDAATTAKLMTPITHLLLSMPRLSDCNAASSEYPGLLHAELSRLAMLMLLARLKQAFSLISEETRALGNHYSTLIHTAPCFDDRFSELALWAHITVAIVEQAQSRKMHVDAISMMMKTLGIQNSGEAIQRAKRLVWIDVLMEPGVAPLEVEVERAHRDFLIPQ</sequence>
<keyword evidence="2" id="KW-1185">Reference proteome</keyword>
<proteinExistence type="predicted"/>
<dbReference type="InterPro" id="IPR021858">
    <property type="entry name" value="Fun_TF"/>
</dbReference>
<comment type="caution">
    <text evidence="1">The sequence shown here is derived from an EMBL/GenBank/DDBJ whole genome shotgun (WGS) entry which is preliminary data.</text>
</comment>
<gene>
    <name evidence="1" type="ORF">H2200_005195</name>
</gene>
<reference evidence="1" key="1">
    <citation type="submission" date="2022-10" db="EMBL/GenBank/DDBJ databases">
        <title>Culturing micro-colonial fungi from biological soil crusts in the Mojave desert and describing Neophaeococcomyces mojavensis, and introducing the new genera and species Taxawa tesnikishii.</title>
        <authorList>
            <person name="Kurbessoian T."/>
            <person name="Stajich J.E."/>
        </authorList>
    </citation>
    <scope>NUCLEOTIDE SEQUENCE</scope>
    <source>
        <strain evidence="1">TK_41</strain>
    </source>
</reference>